<dbReference type="CDD" id="cd03801">
    <property type="entry name" value="GT4_PimA-like"/>
    <property type="match status" value="1"/>
</dbReference>
<dbReference type="CDD" id="cd04186">
    <property type="entry name" value="GT_2_like_c"/>
    <property type="match status" value="1"/>
</dbReference>
<sequence length="1250" mass="135627">MSDTGMQLLVSAPNGGGLFLRGQGEKAARCVSVVDTVGITAMPGGFAWARQASDASLLRIAGREGLRVHDLGGGAGDLHDLRWIGDALHVVRTMDNSVVRLDAALREEHHWRLPGEPDSVHVNSIVMHRGRLLASIFGAFETHRGYKGRTRGAGRVIDLETQDVVVDGLSQPHSLVSHDGLLWLCDSETGAVRAFDGGREVHRHAFEGYTRGLLFDAGLVCVGLSASRNVATASAVATGTVLLLDAVTWREVDRFTIDAPEVYDIIGVPADATGTVLSAALAEGTAEGRALRHRQSVLEAERDERSEWSRRLDAELDAARATIVRSQADLEEKTAWALALDGELADARARVAQGQADLEEKTAWALALDGELADARARVAQGQADLEEKTAWALVLDAELADARARIAQGQADLEEKTAWALALDRELADARAAIAQGQADLEEKTAWALALDGELSDARARIAQGQADLEEKTAWALRLDHELGQANAQIARQQAELVDAHLERDSARDAASAQAARSNALASELAQLIASRSWTLTRPLRFAARLLRGDWQGVRESLRNARARMTSRRPLRVAAPDTVPDTVPSGDRRALAPAALVEGLAFPAFNHPRVSIVIPTYGNLACTVTCLRSIMRHPPGCAFEIIVAEDASGDEDMALLAGVPGLRYHVNAHNLGFLRSCNHAASLARGEFVHFLNNDTEVTPDWMDRLLDVFDARPDAGMVGSKLVYPDGRLQEAGGIVWSDGSAWNYGRLDDPERPEYNYLKEADYVSGASILLRKAVFDGLGGFDELYVPAYYEDTDLAFRIRAAGLKTYLQPESVVVHYEGVSSGTDTGSGVKAFQVVNAGKFRERWRTALEREHFPNAVNVFAARDRSAGRRTVLVVDHYVPEPDRDAGSKAMFQFLQVLVSLGCNVKFWPENLHRHPAYTPVLQRMGIEVLYGNEWSGRFEDWISAHGDQLDAVVLSRPHIAVQFVDAVHRHAPGARLVYYGHDIHHLRMLEQARVDPEGVDHGMLASLRDMEHRMWRKAEAIVYPSVEETRHVADWLAREGAAGRALTAPLYGYEDLPAPGSMSPEGRGDILFVAGFRHPPNVDAAVWFVGEVMPLLRAMRPGVRLALVGSSPTDEVLALASDDIEVTGFVSDDALERWYARSRVVIAPLRFGGGMKGKVLEALRHGVPCVTTSTGVQGLGAAGGFLPAIDDAGAMAGRIASLLADDSLWRDVSTAGLAFVEQGYSRAALTRVVGDILDGTGTSD</sequence>
<dbReference type="PANTHER" id="PTHR43179:SF7">
    <property type="entry name" value="RHAMNOSYLTRANSFERASE WBBL"/>
    <property type="match status" value="1"/>
</dbReference>
<accession>A0ABV6SX53</accession>
<organism evidence="4 5">
    <name type="scientific">Luteimonas padinae</name>
    <dbReference type="NCBI Taxonomy" id="1714359"/>
    <lineage>
        <taxon>Bacteria</taxon>
        <taxon>Pseudomonadati</taxon>
        <taxon>Pseudomonadota</taxon>
        <taxon>Gammaproteobacteria</taxon>
        <taxon>Lysobacterales</taxon>
        <taxon>Lysobacteraceae</taxon>
        <taxon>Luteimonas</taxon>
    </lineage>
</organism>
<dbReference type="SUPFAM" id="SSF63829">
    <property type="entry name" value="Calcium-dependent phosphotriesterase"/>
    <property type="match status" value="1"/>
</dbReference>
<reference evidence="4 5" key="1">
    <citation type="submission" date="2024-09" db="EMBL/GenBank/DDBJ databases">
        <authorList>
            <person name="Sun Q."/>
            <person name="Mori K."/>
        </authorList>
    </citation>
    <scope>NUCLEOTIDE SEQUENCE [LARGE SCALE GENOMIC DNA]</scope>
    <source>
        <strain evidence="4 5">KCTC 52403</strain>
    </source>
</reference>
<dbReference type="Gene3D" id="3.90.550.10">
    <property type="entry name" value="Spore Coat Polysaccharide Biosynthesis Protein SpsA, Chain A"/>
    <property type="match status" value="1"/>
</dbReference>
<dbReference type="Gene3D" id="3.40.50.2000">
    <property type="entry name" value="Glycogen Phosphorylase B"/>
    <property type="match status" value="1"/>
</dbReference>
<dbReference type="Proteomes" id="UP001589898">
    <property type="component" value="Unassembled WGS sequence"/>
</dbReference>
<keyword evidence="4" id="KW-0328">Glycosyltransferase</keyword>
<dbReference type="GO" id="GO:0016757">
    <property type="term" value="F:glycosyltransferase activity"/>
    <property type="evidence" value="ECO:0007669"/>
    <property type="project" value="UniProtKB-KW"/>
</dbReference>
<dbReference type="PANTHER" id="PTHR43179">
    <property type="entry name" value="RHAMNOSYLTRANSFERASE WBBL"/>
    <property type="match status" value="1"/>
</dbReference>
<keyword evidence="4" id="KW-0808">Transferase</keyword>
<feature type="coiled-coil region" evidence="1">
    <location>
        <begin position="477"/>
        <end position="504"/>
    </location>
</feature>
<dbReference type="SUPFAM" id="SSF53448">
    <property type="entry name" value="Nucleotide-diphospho-sugar transferases"/>
    <property type="match status" value="1"/>
</dbReference>
<dbReference type="Pfam" id="PF16261">
    <property type="entry name" value="DUF4915"/>
    <property type="match status" value="1"/>
</dbReference>
<proteinExistence type="predicted"/>
<evidence type="ECO:0000259" key="2">
    <source>
        <dbReference type="Pfam" id="PF00535"/>
    </source>
</evidence>
<gene>
    <name evidence="4" type="ORF">ACFFFU_09715</name>
</gene>
<dbReference type="Pfam" id="PF13692">
    <property type="entry name" value="Glyco_trans_1_4"/>
    <property type="match status" value="1"/>
</dbReference>
<dbReference type="InterPro" id="IPR001173">
    <property type="entry name" value="Glyco_trans_2-like"/>
</dbReference>
<dbReference type="InterPro" id="IPR029044">
    <property type="entry name" value="Nucleotide-diphossugar_trans"/>
</dbReference>
<evidence type="ECO:0000313" key="5">
    <source>
        <dbReference type="Proteomes" id="UP001589898"/>
    </source>
</evidence>
<dbReference type="EMBL" id="JBHLTF010000030">
    <property type="protein sequence ID" value="MFC0718022.1"/>
    <property type="molecule type" value="Genomic_DNA"/>
</dbReference>
<protein>
    <submittedName>
        <fullName evidence="4">Glycosyltransferase</fullName>
        <ecNumber evidence="4">2.4.-.-</ecNumber>
    </submittedName>
</protein>
<dbReference type="SUPFAM" id="SSF53756">
    <property type="entry name" value="UDP-Glycosyltransferase/glycogen phosphorylase"/>
    <property type="match status" value="1"/>
</dbReference>
<dbReference type="InterPro" id="IPR017481">
    <property type="entry name" value="CHP03032"/>
</dbReference>
<evidence type="ECO:0000256" key="1">
    <source>
        <dbReference type="SAM" id="Coils"/>
    </source>
</evidence>
<keyword evidence="1" id="KW-0175">Coiled coil</keyword>
<evidence type="ECO:0000259" key="3">
    <source>
        <dbReference type="Pfam" id="PF16261"/>
    </source>
</evidence>
<dbReference type="Pfam" id="PF00535">
    <property type="entry name" value="Glycos_transf_2"/>
    <property type="match status" value="1"/>
</dbReference>
<keyword evidence="5" id="KW-1185">Reference proteome</keyword>
<evidence type="ECO:0000313" key="4">
    <source>
        <dbReference type="EMBL" id="MFC0718022.1"/>
    </source>
</evidence>
<name>A0ABV6SX53_9GAMM</name>
<feature type="domain" description="Glycosyltransferase 2-like" evidence="2">
    <location>
        <begin position="612"/>
        <end position="777"/>
    </location>
</feature>
<comment type="caution">
    <text evidence="4">The sequence shown here is derived from an EMBL/GenBank/DDBJ whole genome shotgun (WGS) entry which is preliminary data.</text>
</comment>
<feature type="domain" description="Conserved hypothetical protein CHP03032" evidence="3">
    <location>
        <begin position="75"/>
        <end position="236"/>
    </location>
</feature>
<dbReference type="EC" id="2.4.-.-" evidence="4"/>
<dbReference type="RefSeq" id="WP_189497350.1">
    <property type="nucleotide sequence ID" value="NZ_BMZT01000006.1"/>
</dbReference>